<evidence type="ECO:0000313" key="2">
    <source>
        <dbReference type="EMBL" id="AGO82024.2"/>
    </source>
</evidence>
<reference evidence="2 3" key="1">
    <citation type="journal article" date="2013" name="Science">
        <title>Pandoraviruses: amoeba viruses with genomes up to 2.5 Mb reaching that of parasitic eukaryotes.</title>
        <authorList>
            <person name="Philippe N."/>
            <person name="Legendre M."/>
            <person name="Doutre G."/>
            <person name="Coute Y."/>
            <person name="Poirot O."/>
            <person name="Lescot M."/>
            <person name="Arslan D."/>
            <person name="Seltzer V."/>
            <person name="Bertaux L."/>
            <person name="Bruley C."/>
            <person name="Garin J."/>
            <person name="Claverie J.M."/>
            <person name="Abergel C."/>
        </authorList>
    </citation>
    <scope>NUCLEOTIDE SEQUENCE [LARGE SCALE GENOMIC DNA]</scope>
    <source>
        <strain evidence="2">Melbourne</strain>
    </source>
</reference>
<dbReference type="Proteomes" id="UP000201566">
    <property type="component" value="Segment"/>
</dbReference>
<name>S4VVQ5_9VIRU</name>
<evidence type="ECO:0000313" key="3">
    <source>
        <dbReference type="Proteomes" id="UP000201566"/>
    </source>
</evidence>
<evidence type="ECO:0000256" key="1">
    <source>
        <dbReference type="SAM" id="MobiDB-lite"/>
    </source>
</evidence>
<organism evidence="2 3">
    <name type="scientific">Pandoravirus dulcis</name>
    <dbReference type="NCBI Taxonomy" id="1349409"/>
    <lineage>
        <taxon>Viruses</taxon>
        <taxon>Pandoravirus</taxon>
    </lineage>
</organism>
<protein>
    <submittedName>
        <fullName evidence="2">Uncharacterized protein</fullName>
    </submittedName>
</protein>
<dbReference type="GeneID" id="16512319"/>
<sequence length="93" mass="10513">MSLPHEKTPLLQGKTANRQASHDMAFFSKKGVSLSDRDRTAFLEQEAAMIARLKAISEIAPLTDDGSDALTREWNADFDEADRPRAQERRRLL</sequence>
<feature type="region of interest" description="Disordered" evidence="1">
    <location>
        <begin position="1"/>
        <end position="22"/>
    </location>
</feature>
<accession>S4VVQ5</accession>
<proteinExistence type="predicted"/>
<dbReference type="RefSeq" id="YP_008318693.2">
    <property type="nucleotide sequence ID" value="NC_021858.1"/>
</dbReference>
<dbReference type="EMBL" id="KC977570">
    <property type="protein sequence ID" value="AGO82024.2"/>
    <property type="molecule type" value="Genomic_DNA"/>
</dbReference>
<dbReference type="KEGG" id="vg:16512319"/>
<gene>
    <name evidence="2" type="ORF">pdul_cds_117</name>
</gene>